<proteinExistence type="inferred from homology"/>
<comment type="catalytic activity">
    <reaction evidence="9">
        <text>adenosine + H2O + H(+) = inosine + NH4(+)</text>
        <dbReference type="Rhea" id="RHEA:24408"/>
        <dbReference type="ChEBI" id="CHEBI:15377"/>
        <dbReference type="ChEBI" id="CHEBI:15378"/>
        <dbReference type="ChEBI" id="CHEBI:16335"/>
        <dbReference type="ChEBI" id="CHEBI:17596"/>
        <dbReference type="ChEBI" id="CHEBI:28938"/>
        <dbReference type="EC" id="3.5.4.4"/>
    </reaction>
    <physiologicalReaction direction="left-to-right" evidence="9">
        <dbReference type="Rhea" id="RHEA:24409"/>
    </physiologicalReaction>
</comment>
<keyword evidence="14" id="KW-1185">Reference proteome</keyword>
<comment type="similarity">
    <text evidence="4 12">Belongs to the purine nucleoside phosphorylase YfiH/LACC1 family.</text>
</comment>
<dbReference type="PANTHER" id="PTHR30616">
    <property type="entry name" value="UNCHARACTERIZED PROTEIN YFIH"/>
    <property type="match status" value="1"/>
</dbReference>
<evidence type="ECO:0000256" key="4">
    <source>
        <dbReference type="ARBA" id="ARBA00007353"/>
    </source>
</evidence>
<organism evidence="13 14">
    <name type="scientific">Gottfriedia luciferensis</name>
    <dbReference type="NCBI Taxonomy" id="178774"/>
    <lineage>
        <taxon>Bacteria</taxon>
        <taxon>Bacillati</taxon>
        <taxon>Bacillota</taxon>
        <taxon>Bacilli</taxon>
        <taxon>Bacillales</taxon>
        <taxon>Bacillaceae</taxon>
        <taxon>Gottfriedia</taxon>
    </lineage>
</organism>
<keyword evidence="6" id="KW-0479">Metal-binding</keyword>
<keyword evidence="7" id="KW-0378">Hydrolase</keyword>
<comment type="catalytic activity">
    <reaction evidence="1">
        <text>inosine + phosphate = alpha-D-ribose 1-phosphate + hypoxanthine</text>
        <dbReference type="Rhea" id="RHEA:27646"/>
        <dbReference type="ChEBI" id="CHEBI:17368"/>
        <dbReference type="ChEBI" id="CHEBI:17596"/>
        <dbReference type="ChEBI" id="CHEBI:43474"/>
        <dbReference type="ChEBI" id="CHEBI:57720"/>
        <dbReference type="EC" id="2.4.2.1"/>
    </reaction>
    <physiologicalReaction direction="left-to-right" evidence="1">
        <dbReference type="Rhea" id="RHEA:27647"/>
    </physiologicalReaction>
</comment>
<dbReference type="NCBIfam" id="TIGR00726">
    <property type="entry name" value="peptidoglycan editing factor PgeF"/>
    <property type="match status" value="1"/>
</dbReference>
<dbReference type="InterPro" id="IPR003730">
    <property type="entry name" value="Cu_polyphenol_OxRdtase"/>
</dbReference>
<reference evidence="13 14" key="1">
    <citation type="submission" date="2016-07" db="EMBL/GenBank/DDBJ databases">
        <authorList>
            <person name="Townsley L."/>
            <person name="Shank E.A."/>
        </authorList>
    </citation>
    <scope>NUCLEOTIDE SEQUENCE [LARGE SCALE GENOMIC DNA]</scope>
    <source>
        <strain evidence="13 14">CH01</strain>
    </source>
</reference>
<evidence type="ECO:0000313" key="13">
    <source>
        <dbReference type="EMBL" id="ODG89853.1"/>
    </source>
</evidence>
<evidence type="ECO:0000256" key="12">
    <source>
        <dbReference type="RuleBase" id="RU361274"/>
    </source>
</evidence>
<evidence type="ECO:0000256" key="1">
    <source>
        <dbReference type="ARBA" id="ARBA00000553"/>
    </source>
</evidence>
<dbReference type="Gene3D" id="3.60.140.10">
    <property type="entry name" value="CNF1/YfiH-like putative cysteine hydrolases"/>
    <property type="match status" value="1"/>
</dbReference>
<evidence type="ECO:0000313" key="14">
    <source>
        <dbReference type="Proteomes" id="UP000094580"/>
    </source>
</evidence>
<evidence type="ECO:0000256" key="10">
    <source>
        <dbReference type="ARBA" id="ARBA00048968"/>
    </source>
</evidence>
<dbReference type="RefSeq" id="WP_069035604.1">
    <property type="nucleotide sequence ID" value="NZ_MDKC01000037.1"/>
</dbReference>
<dbReference type="InterPro" id="IPR038371">
    <property type="entry name" value="Cu_polyphenol_OxRdtase_sf"/>
</dbReference>
<gene>
    <name evidence="13" type="ORF">BED47_15715</name>
</gene>
<comment type="cofactor">
    <cofactor evidence="2">
        <name>Zn(2+)</name>
        <dbReference type="ChEBI" id="CHEBI:29105"/>
    </cofactor>
</comment>
<keyword evidence="8" id="KW-0862">Zinc</keyword>
<evidence type="ECO:0000256" key="9">
    <source>
        <dbReference type="ARBA" id="ARBA00047989"/>
    </source>
</evidence>
<evidence type="ECO:0000256" key="8">
    <source>
        <dbReference type="ARBA" id="ARBA00022833"/>
    </source>
</evidence>
<dbReference type="SUPFAM" id="SSF64438">
    <property type="entry name" value="CNF1/YfiH-like putative cysteine hydrolases"/>
    <property type="match status" value="1"/>
</dbReference>
<evidence type="ECO:0000256" key="11">
    <source>
        <dbReference type="ARBA" id="ARBA00049893"/>
    </source>
</evidence>
<accession>A0ABX2ZS10</accession>
<evidence type="ECO:0000256" key="2">
    <source>
        <dbReference type="ARBA" id="ARBA00001947"/>
    </source>
</evidence>
<dbReference type="PANTHER" id="PTHR30616:SF2">
    <property type="entry name" value="PURINE NUCLEOSIDE PHOSPHORYLASE LACC1"/>
    <property type="match status" value="1"/>
</dbReference>
<comment type="catalytic activity">
    <reaction evidence="11">
        <text>S-methyl-5'-thioadenosine + phosphate = 5-(methylsulfanyl)-alpha-D-ribose 1-phosphate + adenine</text>
        <dbReference type="Rhea" id="RHEA:11852"/>
        <dbReference type="ChEBI" id="CHEBI:16708"/>
        <dbReference type="ChEBI" id="CHEBI:17509"/>
        <dbReference type="ChEBI" id="CHEBI:43474"/>
        <dbReference type="ChEBI" id="CHEBI:58533"/>
        <dbReference type="EC" id="2.4.2.28"/>
    </reaction>
    <physiologicalReaction direction="left-to-right" evidence="11">
        <dbReference type="Rhea" id="RHEA:11853"/>
    </physiologicalReaction>
</comment>
<dbReference type="Pfam" id="PF02578">
    <property type="entry name" value="Cu-oxidase_4"/>
    <property type="match status" value="1"/>
</dbReference>
<dbReference type="CDD" id="cd16833">
    <property type="entry name" value="YfiH"/>
    <property type="match status" value="1"/>
</dbReference>
<dbReference type="EMBL" id="MDKC01000037">
    <property type="protein sequence ID" value="ODG89853.1"/>
    <property type="molecule type" value="Genomic_DNA"/>
</dbReference>
<keyword evidence="5" id="KW-0808">Transferase</keyword>
<dbReference type="InterPro" id="IPR011324">
    <property type="entry name" value="Cytotoxic_necrot_fac-like_cat"/>
</dbReference>
<comment type="catalytic activity">
    <reaction evidence="10">
        <text>adenosine + phosphate = alpha-D-ribose 1-phosphate + adenine</text>
        <dbReference type="Rhea" id="RHEA:27642"/>
        <dbReference type="ChEBI" id="CHEBI:16335"/>
        <dbReference type="ChEBI" id="CHEBI:16708"/>
        <dbReference type="ChEBI" id="CHEBI:43474"/>
        <dbReference type="ChEBI" id="CHEBI:57720"/>
        <dbReference type="EC" id="2.4.2.1"/>
    </reaction>
    <physiologicalReaction direction="left-to-right" evidence="10">
        <dbReference type="Rhea" id="RHEA:27643"/>
    </physiologicalReaction>
</comment>
<sequence>MKESFIQSTESTFMIQPWEDSYKHLVAGFTTKNDGVSQGCFTSFNLGLHVNDSKDIVVENRELLASKLEFSKTKWVCSEQVHGNNVVKVTKKDCGKGVTDYETSIETTDGFYTNEENILLTSCYADCVPLYFLEPTSKFIGLAHAGWKGTVQNIGGRLIEKLVKEENVQLKNIQVAIGPAIGDCCYEVDDFVMNKVDDAFEHKIPNNILTTLQNGKFKLNLKEANKQLLIRSGISEENIIMTNYCTSCNPSLFFSHRRDGGKTGRMMSYIGWRN</sequence>
<name>A0ABX2ZS10_9BACI</name>
<protein>
    <recommendedName>
        <fullName evidence="12">Purine nucleoside phosphorylase</fullName>
    </recommendedName>
</protein>
<evidence type="ECO:0000256" key="6">
    <source>
        <dbReference type="ARBA" id="ARBA00022723"/>
    </source>
</evidence>
<evidence type="ECO:0000256" key="3">
    <source>
        <dbReference type="ARBA" id="ARBA00003215"/>
    </source>
</evidence>
<comment type="caution">
    <text evidence="13">The sequence shown here is derived from an EMBL/GenBank/DDBJ whole genome shotgun (WGS) entry which is preliminary data.</text>
</comment>
<evidence type="ECO:0000256" key="5">
    <source>
        <dbReference type="ARBA" id="ARBA00022679"/>
    </source>
</evidence>
<dbReference type="Proteomes" id="UP000094580">
    <property type="component" value="Unassembled WGS sequence"/>
</dbReference>
<evidence type="ECO:0000256" key="7">
    <source>
        <dbReference type="ARBA" id="ARBA00022801"/>
    </source>
</evidence>
<comment type="function">
    <text evidence="3">Purine nucleoside enzyme that catalyzes the phosphorolysis of adenosine and inosine nucleosides, yielding D-ribose 1-phosphate and the respective free bases, adenine and hypoxanthine. Also catalyzes the phosphorolysis of S-methyl-5'-thioadenosine into adenine and S-methyl-5-thio-alpha-D-ribose 1-phosphate. Also has adenosine deaminase activity.</text>
</comment>